<feature type="domain" description="Zn(2)-C6 fungal-type" evidence="9">
    <location>
        <begin position="2"/>
        <end position="32"/>
    </location>
</feature>
<evidence type="ECO:0000256" key="4">
    <source>
        <dbReference type="ARBA" id="ARBA00023015"/>
    </source>
</evidence>
<dbReference type="RefSeq" id="XP_046070776.1">
    <property type="nucleotide sequence ID" value="XM_046210127.1"/>
</dbReference>
<dbReference type="Pfam" id="PF04082">
    <property type="entry name" value="Fungal_trans"/>
    <property type="match status" value="1"/>
</dbReference>
<name>A0AAD4KNV4_9EURO</name>
<evidence type="ECO:0000313" key="11">
    <source>
        <dbReference type="Proteomes" id="UP001201262"/>
    </source>
</evidence>
<dbReference type="SMART" id="SM00066">
    <property type="entry name" value="GAL4"/>
    <property type="match status" value="1"/>
</dbReference>
<dbReference type="SUPFAM" id="SSF57701">
    <property type="entry name" value="Zn2/Cys6 DNA-binding domain"/>
    <property type="match status" value="1"/>
</dbReference>
<keyword evidence="6" id="KW-0804">Transcription</keyword>
<dbReference type="EMBL" id="JAJTJA010000008">
    <property type="protein sequence ID" value="KAH8695634.1"/>
    <property type="molecule type" value="Genomic_DNA"/>
</dbReference>
<gene>
    <name evidence="10" type="ORF">BGW36DRAFT_266368</name>
</gene>
<dbReference type="GO" id="GO:0006351">
    <property type="term" value="P:DNA-templated transcription"/>
    <property type="evidence" value="ECO:0007669"/>
    <property type="project" value="InterPro"/>
</dbReference>
<evidence type="ECO:0000256" key="6">
    <source>
        <dbReference type="ARBA" id="ARBA00023163"/>
    </source>
</evidence>
<dbReference type="GO" id="GO:0000981">
    <property type="term" value="F:DNA-binding transcription factor activity, RNA polymerase II-specific"/>
    <property type="evidence" value="ECO:0007669"/>
    <property type="project" value="InterPro"/>
</dbReference>
<dbReference type="GO" id="GO:0005634">
    <property type="term" value="C:nucleus"/>
    <property type="evidence" value="ECO:0007669"/>
    <property type="project" value="UniProtKB-SubCell"/>
</dbReference>
<dbReference type="Gene3D" id="4.10.240.10">
    <property type="entry name" value="Zn(2)-C6 fungal-type DNA-binding domain"/>
    <property type="match status" value="1"/>
</dbReference>
<dbReference type="InterPro" id="IPR036864">
    <property type="entry name" value="Zn2-C6_fun-type_DNA-bd_sf"/>
</dbReference>
<dbReference type="InterPro" id="IPR001138">
    <property type="entry name" value="Zn2Cys6_DnaBD"/>
</dbReference>
<accession>A0AAD4KNV4</accession>
<sequence>RACNSCRTRKIKCDRGTPSCQPCQTHKRQCIYSREAGKPRPSAAAISALKTKIECLESTLIQIKEADETTRNSLLKEITIDDGSVRTLGNDASRGPCENKETRNHIEDDEPFTISHLRNDDPEQFESVSSDDDLDASPFVSADAQGRVGVFGPTSGLHNSPDTSRMHRQPAREVRNLLIANAVLERQKEYELRERGHFDGISPDLAIHLLHLHWNRQHHSFLLTYRPAFTRDLMSGGRYYSRFLLNAIFASGSKFSDRVELRDDESLPQTAGSRFLRRCQELLYRDSLLDSASIPTIVGLLHLGSAYIARGEMSKSWIHTGLAIRMAFDLGLHLDIQIPDLDPEEIEIRRRAFWAAFITDKLQCLYLGRPMAIQIRDSHVSTELLDTMEELESWSPYVDTQGSSYPLPSISPIPTFSISAFQHFCLLSQLMARIINCFYVVGARPSNPQLHLQELDHALSDWYAKLPECLKFEPWYSDGAMASKRVTPNVMVLHSTYHSLVILLHRPFISNSHLRSTSPPASSWRACSTAAASTTGIINKWREWYALYKAPYLLGYCAYVACTIHVRDAVLQQGGQRHAMLLSTLSMLNEMSSINPALMRSEQLIRNLMHVNNVK</sequence>
<dbReference type="PROSITE" id="PS50048">
    <property type="entry name" value="ZN2_CY6_FUNGAL_2"/>
    <property type="match status" value="1"/>
</dbReference>
<dbReference type="AlphaFoldDB" id="A0AAD4KNV4"/>
<feature type="non-terminal residue" evidence="10">
    <location>
        <position position="1"/>
    </location>
</feature>
<evidence type="ECO:0000313" key="10">
    <source>
        <dbReference type="EMBL" id="KAH8695634.1"/>
    </source>
</evidence>
<dbReference type="GeneID" id="70240414"/>
<keyword evidence="2" id="KW-0479">Metal-binding</keyword>
<keyword evidence="3" id="KW-0862">Zinc</keyword>
<evidence type="ECO:0000256" key="5">
    <source>
        <dbReference type="ARBA" id="ARBA00023125"/>
    </source>
</evidence>
<feature type="non-terminal residue" evidence="10">
    <location>
        <position position="615"/>
    </location>
</feature>
<evidence type="ECO:0000259" key="9">
    <source>
        <dbReference type="PROSITE" id="PS50048"/>
    </source>
</evidence>
<feature type="region of interest" description="Disordered" evidence="8">
    <location>
        <begin position="87"/>
        <end position="133"/>
    </location>
</feature>
<dbReference type="GO" id="GO:0003677">
    <property type="term" value="F:DNA binding"/>
    <property type="evidence" value="ECO:0007669"/>
    <property type="project" value="UniProtKB-KW"/>
</dbReference>
<keyword evidence="11" id="KW-1185">Reference proteome</keyword>
<reference evidence="10" key="1">
    <citation type="submission" date="2021-12" db="EMBL/GenBank/DDBJ databases">
        <title>Convergent genome expansion in fungi linked to evolution of root-endophyte symbiosis.</title>
        <authorList>
            <consortium name="DOE Joint Genome Institute"/>
            <person name="Ke Y.-H."/>
            <person name="Bonito G."/>
            <person name="Liao H.-L."/>
            <person name="Looney B."/>
            <person name="Rojas-Flechas A."/>
            <person name="Nash J."/>
            <person name="Hameed K."/>
            <person name="Schadt C."/>
            <person name="Martin F."/>
            <person name="Crous P.W."/>
            <person name="Miettinen O."/>
            <person name="Magnuson J.K."/>
            <person name="Labbe J."/>
            <person name="Jacobson D."/>
            <person name="Doktycz M.J."/>
            <person name="Veneault-Fourrey C."/>
            <person name="Kuo A."/>
            <person name="Mondo S."/>
            <person name="Calhoun S."/>
            <person name="Riley R."/>
            <person name="Ohm R."/>
            <person name="LaButti K."/>
            <person name="Andreopoulos B."/>
            <person name="Pangilinan J."/>
            <person name="Nolan M."/>
            <person name="Tritt A."/>
            <person name="Clum A."/>
            <person name="Lipzen A."/>
            <person name="Daum C."/>
            <person name="Barry K."/>
            <person name="Grigoriev I.V."/>
            <person name="Vilgalys R."/>
        </authorList>
    </citation>
    <scope>NUCLEOTIDE SEQUENCE</scope>
    <source>
        <strain evidence="10">PMI_201</strain>
    </source>
</reference>
<feature type="compositionally biased region" description="Basic and acidic residues" evidence="8">
    <location>
        <begin position="97"/>
        <end position="106"/>
    </location>
</feature>
<evidence type="ECO:0000256" key="8">
    <source>
        <dbReference type="SAM" id="MobiDB-lite"/>
    </source>
</evidence>
<dbReference type="PANTHER" id="PTHR31313">
    <property type="entry name" value="TY1 ENHANCER ACTIVATOR"/>
    <property type="match status" value="1"/>
</dbReference>
<evidence type="ECO:0000256" key="7">
    <source>
        <dbReference type="ARBA" id="ARBA00023242"/>
    </source>
</evidence>
<dbReference type="InterPro" id="IPR007219">
    <property type="entry name" value="XnlR_reg_dom"/>
</dbReference>
<keyword evidence="4" id="KW-0805">Transcription regulation</keyword>
<dbReference type="Pfam" id="PF00172">
    <property type="entry name" value="Zn_clus"/>
    <property type="match status" value="1"/>
</dbReference>
<dbReference type="Proteomes" id="UP001201262">
    <property type="component" value="Unassembled WGS sequence"/>
</dbReference>
<keyword evidence="7" id="KW-0539">Nucleus</keyword>
<dbReference type="SMART" id="SM00906">
    <property type="entry name" value="Fungal_trans"/>
    <property type="match status" value="1"/>
</dbReference>
<protein>
    <submittedName>
        <fullName evidence="10">Nitrogen assimilation transcription factor nirA</fullName>
    </submittedName>
</protein>
<proteinExistence type="predicted"/>
<dbReference type="PROSITE" id="PS00463">
    <property type="entry name" value="ZN2_CY6_FUNGAL_1"/>
    <property type="match status" value="1"/>
</dbReference>
<evidence type="ECO:0000256" key="2">
    <source>
        <dbReference type="ARBA" id="ARBA00022723"/>
    </source>
</evidence>
<dbReference type="InterPro" id="IPR051615">
    <property type="entry name" value="Transcr_Regulatory_Elem"/>
</dbReference>
<dbReference type="CDD" id="cd12148">
    <property type="entry name" value="fungal_TF_MHR"/>
    <property type="match status" value="1"/>
</dbReference>
<dbReference type="GO" id="GO:0008270">
    <property type="term" value="F:zinc ion binding"/>
    <property type="evidence" value="ECO:0007669"/>
    <property type="project" value="InterPro"/>
</dbReference>
<keyword evidence="5" id="KW-0238">DNA-binding</keyword>
<evidence type="ECO:0000256" key="1">
    <source>
        <dbReference type="ARBA" id="ARBA00004123"/>
    </source>
</evidence>
<comment type="caution">
    <text evidence="10">The sequence shown here is derived from an EMBL/GenBank/DDBJ whole genome shotgun (WGS) entry which is preliminary data.</text>
</comment>
<dbReference type="CDD" id="cd00067">
    <property type="entry name" value="GAL4"/>
    <property type="match status" value="1"/>
</dbReference>
<evidence type="ECO:0000256" key="3">
    <source>
        <dbReference type="ARBA" id="ARBA00022833"/>
    </source>
</evidence>
<dbReference type="PANTHER" id="PTHR31313:SF86">
    <property type="entry name" value="ZN(2)-C6 FUNGAL-TYPE DOMAIN-CONTAINING PROTEIN"/>
    <property type="match status" value="1"/>
</dbReference>
<organism evidence="10 11">
    <name type="scientific">Talaromyces proteolyticus</name>
    <dbReference type="NCBI Taxonomy" id="1131652"/>
    <lineage>
        <taxon>Eukaryota</taxon>
        <taxon>Fungi</taxon>
        <taxon>Dikarya</taxon>
        <taxon>Ascomycota</taxon>
        <taxon>Pezizomycotina</taxon>
        <taxon>Eurotiomycetes</taxon>
        <taxon>Eurotiomycetidae</taxon>
        <taxon>Eurotiales</taxon>
        <taxon>Trichocomaceae</taxon>
        <taxon>Talaromyces</taxon>
        <taxon>Talaromyces sect. Bacilispori</taxon>
    </lineage>
</organism>
<comment type="subcellular location">
    <subcellularLocation>
        <location evidence="1">Nucleus</location>
    </subcellularLocation>
</comment>